<organism evidence="2 3">
    <name type="scientific">Sphingobacterium daejeonense</name>
    <dbReference type="NCBI Taxonomy" id="371142"/>
    <lineage>
        <taxon>Bacteria</taxon>
        <taxon>Pseudomonadati</taxon>
        <taxon>Bacteroidota</taxon>
        <taxon>Sphingobacteriia</taxon>
        <taxon>Sphingobacteriales</taxon>
        <taxon>Sphingobacteriaceae</taxon>
        <taxon>Sphingobacterium</taxon>
    </lineage>
</organism>
<gene>
    <name evidence="2" type="ORF">ACFQ2C_14345</name>
</gene>
<evidence type="ECO:0000313" key="2">
    <source>
        <dbReference type="EMBL" id="MFD1166787.1"/>
    </source>
</evidence>
<evidence type="ECO:0000313" key="3">
    <source>
        <dbReference type="Proteomes" id="UP001597205"/>
    </source>
</evidence>
<feature type="transmembrane region" description="Helical" evidence="1">
    <location>
        <begin position="7"/>
        <end position="25"/>
    </location>
</feature>
<dbReference type="EMBL" id="JBHTKY010000024">
    <property type="protein sequence ID" value="MFD1166787.1"/>
    <property type="molecule type" value="Genomic_DNA"/>
</dbReference>
<protein>
    <submittedName>
        <fullName evidence="2">Uncharacterized protein</fullName>
    </submittedName>
</protein>
<feature type="transmembrane region" description="Helical" evidence="1">
    <location>
        <begin position="59"/>
        <end position="79"/>
    </location>
</feature>
<proteinExistence type="predicted"/>
<reference evidence="3" key="1">
    <citation type="journal article" date="2019" name="Int. J. Syst. Evol. Microbiol.">
        <title>The Global Catalogue of Microorganisms (GCM) 10K type strain sequencing project: providing services to taxonomists for standard genome sequencing and annotation.</title>
        <authorList>
            <consortium name="The Broad Institute Genomics Platform"/>
            <consortium name="The Broad Institute Genome Sequencing Center for Infectious Disease"/>
            <person name="Wu L."/>
            <person name="Ma J."/>
        </authorList>
    </citation>
    <scope>NUCLEOTIDE SEQUENCE [LARGE SCALE GENOMIC DNA]</scope>
    <source>
        <strain evidence="3">CCUG 52468</strain>
    </source>
</reference>
<accession>A0ABW3RPD0</accession>
<sequence length="131" mass="14946">MKWTYKTYLRIGVISFIILGIGHLFGEAQMSSDGSIEKHLDQYDFKLLGSTFSLYQFHLGYSVMMGLLIIFIGLLLLTLQEIQKQTLLLLAIGSIIICGLNWYFFALPGQIFSTISAVFFSLAYWKFPKVE</sequence>
<feature type="transmembrane region" description="Helical" evidence="1">
    <location>
        <begin position="86"/>
        <end position="105"/>
    </location>
</feature>
<dbReference type="RefSeq" id="WP_380897703.1">
    <property type="nucleotide sequence ID" value="NZ_JBHTKY010000024.1"/>
</dbReference>
<comment type="caution">
    <text evidence="2">The sequence shown here is derived from an EMBL/GenBank/DDBJ whole genome shotgun (WGS) entry which is preliminary data.</text>
</comment>
<dbReference type="InterPro" id="IPR058068">
    <property type="entry name" value="LIC_13387-like"/>
</dbReference>
<keyword evidence="1" id="KW-0472">Membrane</keyword>
<feature type="transmembrane region" description="Helical" evidence="1">
    <location>
        <begin position="111"/>
        <end position="127"/>
    </location>
</feature>
<name>A0ABW3RPD0_9SPHI</name>
<keyword evidence="1" id="KW-0812">Transmembrane</keyword>
<keyword evidence="3" id="KW-1185">Reference proteome</keyword>
<keyword evidence="1" id="KW-1133">Transmembrane helix</keyword>
<dbReference type="Proteomes" id="UP001597205">
    <property type="component" value="Unassembled WGS sequence"/>
</dbReference>
<evidence type="ECO:0000256" key="1">
    <source>
        <dbReference type="SAM" id="Phobius"/>
    </source>
</evidence>
<dbReference type="NCBIfam" id="NF047765">
    <property type="entry name" value="LIC_13387_fam"/>
    <property type="match status" value="1"/>
</dbReference>